<evidence type="ECO:0000256" key="3">
    <source>
        <dbReference type="ARBA" id="ARBA00022692"/>
    </source>
</evidence>
<evidence type="ECO:0000256" key="2">
    <source>
        <dbReference type="ARBA" id="ARBA00022475"/>
    </source>
</evidence>
<sequence>MFSIASLLQSAIYTVSTSMLYPVMIILLALAAWSILELGGFIFEYRFRHRDLKQLEYGALHARALLQNEDLSGAVQAMRKSGSNYFVQNFIEDIQSCVEFRPELLSVKMQKLIQDCEVTMRKRLEKTKFLTRAGPMFGLMGTLIPMGPALMGLIRGDVVALANNLVIAFGTTVVGLTAGVIGFMVSMVRARWYGQDMSDIEYISEVMFGDAASKSEVKTIASARHNKTDNNDSSDISGVINTNSFRSGRSISCSLFFTATKVIVAKTNSSFFFNPIVFMILIVCINAITIIARYFEIVISFNYLIVINLFICAVLIVTMHLSKMHARKKLDRLMQLHPEDILKDDAYNFEIAYKDIVGVEVMKSWHKHSMKILTRDKWIDIGCVERDSSHNLGILHAILPGRVVKTG</sequence>
<dbReference type="GO" id="GO:0017038">
    <property type="term" value="P:protein import"/>
    <property type="evidence" value="ECO:0007669"/>
    <property type="project" value="TreeGrafter"/>
</dbReference>
<evidence type="ECO:0000313" key="10">
    <source>
        <dbReference type="Proteomes" id="UP000634805"/>
    </source>
</evidence>
<evidence type="ECO:0000256" key="7">
    <source>
        <dbReference type="SAM" id="Phobius"/>
    </source>
</evidence>
<dbReference type="AlphaFoldDB" id="A0A811T5X3"/>
<gene>
    <name evidence="9" type="ORF">EMLJLAPB_00342</name>
</gene>
<keyword evidence="6" id="KW-0813">Transport</keyword>
<dbReference type="EMBL" id="CAJHIS010000006">
    <property type="protein sequence ID" value="CAD6492644.1"/>
    <property type="molecule type" value="Genomic_DNA"/>
</dbReference>
<keyword evidence="5 7" id="KW-0472">Membrane</keyword>
<evidence type="ECO:0000256" key="1">
    <source>
        <dbReference type="ARBA" id="ARBA00004651"/>
    </source>
</evidence>
<organism evidence="9 10">
    <name type="scientific">Candidatus Argoarchaeum ethanivorans</name>
    <dbReference type="NCBI Taxonomy" id="2608793"/>
    <lineage>
        <taxon>Archaea</taxon>
        <taxon>Methanobacteriati</taxon>
        <taxon>Methanobacteriota</taxon>
        <taxon>Stenosarchaea group</taxon>
        <taxon>Methanomicrobia</taxon>
        <taxon>Methanosarcinales</taxon>
        <taxon>Methanosarcinales incertae sedis</taxon>
        <taxon>GOM Arc I cluster</taxon>
        <taxon>Candidatus Argoarchaeum</taxon>
    </lineage>
</organism>
<dbReference type="InterPro" id="IPR002898">
    <property type="entry name" value="MotA_ExbB_proton_chnl"/>
</dbReference>
<keyword evidence="4 7" id="KW-1133">Transmembrane helix</keyword>
<feature type="transmembrane region" description="Helical" evidence="7">
    <location>
        <begin position="129"/>
        <end position="154"/>
    </location>
</feature>
<dbReference type="GO" id="GO:0005886">
    <property type="term" value="C:plasma membrane"/>
    <property type="evidence" value="ECO:0007669"/>
    <property type="project" value="UniProtKB-SubCell"/>
</dbReference>
<keyword evidence="3 7" id="KW-0812">Transmembrane</keyword>
<feature type="domain" description="MotA/TolQ/ExbB proton channel" evidence="8">
    <location>
        <begin position="97"/>
        <end position="186"/>
    </location>
</feature>
<feature type="transmembrane region" description="Helical" evidence="7">
    <location>
        <begin position="301"/>
        <end position="322"/>
    </location>
</feature>
<comment type="subcellular location">
    <subcellularLocation>
        <location evidence="1">Cell membrane</location>
        <topology evidence="1">Multi-pass membrane protein</topology>
    </subcellularLocation>
    <subcellularLocation>
        <location evidence="6">Membrane</location>
        <topology evidence="6">Multi-pass membrane protein</topology>
    </subcellularLocation>
</comment>
<evidence type="ECO:0000313" key="9">
    <source>
        <dbReference type="EMBL" id="CAD6492644.1"/>
    </source>
</evidence>
<dbReference type="Proteomes" id="UP000634805">
    <property type="component" value="Unassembled WGS sequence"/>
</dbReference>
<protein>
    <recommendedName>
        <fullName evidence="8">MotA/TolQ/ExbB proton channel domain-containing protein</fullName>
    </recommendedName>
</protein>
<comment type="caution">
    <text evidence="9">The sequence shown here is derived from an EMBL/GenBank/DDBJ whole genome shotgun (WGS) entry which is preliminary data.</text>
</comment>
<feature type="transmembrane region" description="Helical" evidence="7">
    <location>
        <begin position="166"/>
        <end position="188"/>
    </location>
</feature>
<feature type="transmembrane region" description="Helical" evidence="7">
    <location>
        <begin position="20"/>
        <end position="43"/>
    </location>
</feature>
<evidence type="ECO:0000256" key="5">
    <source>
        <dbReference type="ARBA" id="ARBA00023136"/>
    </source>
</evidence>
<feature type="transmembrane region" description="Helical" evidence="7">
    <location>
        <begin position="271"/>
        <end position="295"/>
    </location>
</feature>
<evidence type="ECO:0000256" key="6">
    <source>
        <dbReference type="RuleBase" id="RU004057"/>
    </source>
</evidence>
<proteinExistence type="inferred from homology"/>
<evidence type="ECO:0000256" key="4">
    <source>
        <dbReference type="ARBA" id="ARBA00022989"/>
    </source>
</evidence>
<keyword evidence="6" id="KW-0653">Protein transport</keyword>
<accession>A0A811T5X3</accession>
<comment type="similarity">
    <text evidence="6">Belongs to the exbB/tolQ family.</text>
</comment>
<dbReference type="InterPro" id="IPR050790">
    <property type="entry name" value="ExbB/TolQ_transport"/>
</dbReference>
<keyword evidence="2" id="KW-1003">Cell membrane</keyword>
<dbReference type="PANTHER" id="PTHR30625">
    <property type="entry name" value="PROTEIN TOLQ"/>
    <property type="match status" value="1"/>
</dbReference>
<reference evidence="9" key="1">
    <citation type="submission" date="2020-10" db="EMBL/GenBank/DDBJ databases">
        <authorList>
            <person name="Hahn C.J."/>
            <person name="Laso-Perez R."/>
            <person name="Vulcano F."/>
            <person name="Vaziourakis K.-M."/>
            <person name="Stokke R."/>
            <person name="Steen I.H."/>
            <person name="Teske A."/>
            <person name="Boetius A."/>
            <person name="Liebeke M."/>
            <person name="Amann R."/>
            <person name="Knittel K."/>
        </authorList>
    </citation>
    <scope>NUCLEOTIDE SEQUENCE</scope>
    <source>
        <strain evidence="9">Gfbio:e3339647-f889-4370-9287-4fb5cb688e4c:AG392D22_GoMArc1</strain>
    </source>
</reference>
<dbReference type="PANTHER" id="PTHR30625:SF3">
    <property type="entry name" value="TOL-PAL SYSTEM PROTEIN TOLQ"/>
    <property type="match status" value="1"/>
</dbReference>
<evidence type="ECO:0000259" key="8">
    <source>
        <dbReference type="Pfam" id="PF01618"/>
    </source>
</evidence>
<name>A0A811T5X3_9EURY</name>
<dbReference type="Pfam" id="PF01618">
    <property type="entry name" value="MotA_ExbB"/>
    <property type="match status" value="1"/>
</dbReference>